<keyword evidence="2 3" id="KW-0408">Iron</keyword>
<reference evidence="6 7" key="1">
    <citation type="submission" date="2024-10" db="EMBL/GenBank/DDBJ databases">
        <title>Updated reference genomes for cyclostephanoid diatoms.</title>
        <authorList>
            <person name="Roberts W.R."/>
            <person name="Alverson A.J."/>
        </authorList>
    </citation>
    <scope>NUCLEOTIDE SEQUENCE [LARGE SCALE GENOMIC DNA]</scope>
    <source>
        <strain evidence="6 7">AJA276-08</strain>
    </source>
</reference>
<gene>
    <name evidence="6" type="ORF">ACHAW5_010765</name>
</gene>
<dbReference type="PANTHER" id="PTHR13096">
    <property type="entry name" value="MINA53 MYC INDUCED NUCLEAR ANTIGEN"/>
    <property type="match status" value="1"/>
</dbReference>
<protein>
    <recommendedName>
        <fullName evidence="3">Bifunctional lysine-specific demethylase and histidyl-hydroxylase</fullName>
        <ecNumber evidence="3">1.14.11.-</ecNumber>
    </recommendedName>
</protein>
<dbReference type="PROSITE" id="PS51184">
    <property type="entry name" value="JMJC"/>
    <property type="match status" value="2"/>
</dbReference>
<proteinExistence type="inferred from homology"/>
<keyword evidence="3" id="KW-0223">Dioxygenase</keyword>
<evidence type="ECO:0000256" key="1">
    <source>
        <dbReference type="ARBA" id="ARBA00022723"/>
    </source>
</evidence>
<dbReference type="InterPro" id="IPR039994">
    <property type="entry name" value="NO66-like"/>
</dbReference>
<evidence type="ECO:0000256" key="2">
    <source>
        <dbReference type="ARBA" id="ARBA00023004"/>
    </source>
</evidence>
<feature type="region of interest" description="Disordered" evidence="4">
    <location>
        <begin position="423"/>
        <end position="452"/>
    </location>
</feature>
<dbReference type="SUPFAM" id="SSF51197">
    <property type="entry name" value="Clavaminate synthase-like"/>
    <property type="match status" value="2"/>
</dbReference>
<feature type="region of interest" description="Disordered" evidence="4">
    <location>
        <begin position="138"/>
        <end position="172"/>
    </location>
</feature>
<comment type="caution">
    <text evidence="6">The sequence shown here is derived from an EMBL/GenBank/DDBJ whole genome shotgun (WGS) entry which is preliminary data.</text>
</comment>
<evidence type="ECO:0000256" key="3">
    <source>
        <dbReference type="RuleBase" id="RU366061"/>
    </source>
</evidence>
<name>A0ABD3NWN4_9STRA</name>
<keyword evidence="3" id="KW-0805">Transcription regulation</keyword>
<evidence type="ECO:0000259" key="5">
    <source>
        <dbReference type="PROSITE" id="PS51184"/>
    </source>
</evidence>
<comment type="similarity">
    <text evidence="3">Belongs to the ROX family.</text>
</comment>
<dbReference type="InterPro" id="IPR003347">
    <property type="entry name" value="JmjC_dom"/>
</dbReference>
<evidence type="ECO:0000256" key="4">
    <source>
        <dbReference type="SAM" id="MobiDB-lite"/>
    </source>
</evidence>
<organism evidence="6 7">
    <name type="scientific">Stephanodiscus triporus</name>
    <dbReference type="NCBI Taxonomy" id="2934178"/>
    <lineage>
        <taxon>Eukaryota</taxon>
        <taxon>Sar</taxon>
        <taxon>Stramenopiles</taxon>
        <taxon>Ochrophyta</taxon>
        <taxon>Bacillariophyta</taxon>
        <taxon>Coscinodiscophyceae</taxon>
        <taxon>Thalassiosirophycidae</taxon>
        <taxon>Stephanodiscales</taxon>
        <taxon>Stephanodiscaceae</taxon>
        <taxon>Stephanodiscus</taxon>
    </lineage>
</organism>
<evidence type="ECO:0000313" key="6">
    <source>
        <dbReference type="EMBL" id="KAL3779767.1"/>
    </source>
</evidence>
<comment type="function">
    <text evidence="3">Oxygenase that can act as both a histone lysine demethylase and a ribosomal histidine hydroxylase.</text>
</comment>
<dbReference type="Gene3D" id="2.60.120.650">
    <property type="entry name" value="Cupin"/>
    <property type="match status" value="2"/>
</dbReference>
<keyword evidence="7" id="KW-1185">Reference proteome</keyword>
<dbReference type="GO" id="GO:0016706">
    <property type="term" value="F:2-oxoglutarate-dependent dioxygenase activity"/>
    <property type="evidence" value="ECO:0007669"/>
    <property type="project" value="UniProtKB-UniRule"/>
</dbReference>
<feature type="compositionally biased region" description="Pro residues" evidence="4">
    <location>
        <begin position="1"/>
        <end position="10"/>
    </location>
</feature>
<keyword evidence="3" id="KW-0560">Oxidoreductase</keyword>
<feature type="compositionally biased region" description="Gly residues" evidence="4">
    <location>
        <begin position="161"/>
        <end position="170"/>
    </location>
</feature>
<feature type="region of interest" description="Disordered" evidence="4">
    <location>
        <begin position="602"/>
        <end position="628"/>
    </location>
</feature>
<keyword evidence="3" id="KW-0539">Nucleus</keyword>
<comment type="cofactor">
    <cofactor evidence="3">
        <name>Fe(2+)</name>
        <dbReference type="ChEBI" id="CHEBI:29033"/>
    </cofactor>
    <text evidence="3">Binds 1 Fe(2+) ion per subunit.</text>
</comment>
<feature type="region of interest" description="Disordered" evidence="4">
    <location>
        <begin position="1"/>
        <end position="28"/>
    </location>
</feature>
<feature type="domain" description="JmjC" evidence="5">
    <location>
        <begin position="64"/>
        <end position="224"/>
    </location>
</feature>
<keyword evidence="1 3" id="KW-0479">Metal-binding</keyword>
<comment type="subcellular location">
    <subcellularLocation>
        <location evidence="3">Nucleus</location>
    </subcellularLocation>
</comment>
<dbReference type="GO" id="GO:0005634">
    <property type="term" value="C:nucleus"/>
    <property type="evidence" value="ECO:0007669"/>
    <property type="project" value="UniProtKB-SubCell"/>
</dbReference>
<dbReference type="Proteomes" id="UP001530315">
    <property type="component" value="Unassembled WGS sequence"/>
</dbReference>
<accession>A0ABD3NWN4</accession>
<dbReference type="EMBL" id="JALLAZ020001147">
    <property type="protein sequence ID" value="KAL3779767.1"/>
    <property type="molecule type" value="Genomic_DNA"/>
</dbReference>
<dbReference type="GO" id="GO:0005506">
    <property type="term" value="F:iron ion binding"/>
    <property type="evidence" value="ECO:0007669"/>
    <property type="project" value="UniProtKB-UniRule"/>
</dbReference>
<feature type="compositionally biased region" description="Acidic residues" evidence="4">
    <location>
        <begin position="604"/>
        <end position="621"/>
    </location>
</feature>
<dbReference type="PANTHER" id="PTHR13096:SF8">
    <property type="entry name" value="RIBOSOMAL OXYGENASE 1"/>
    <property type="match status" value="1"/>
</dbReference>
<keyword evidence="3" id="KW-0804">Transcription</keyword>
<dbReference type="AlphaFoldDB" id="A0ABD3NWN4"/>
<evidence type="ECO:0000313" key="7">
    <source>
        <dbReference type="Proteomes" id="UP001530315"/>
    </source>
</evidence>
<dbReference type="EC" id="1.14.11.-" evidence="3"/>
<feature type="compositionally biased region" description="Basic and acidic residues" evidence="4">
    <location>
        <begin position="423"/>
        <end position="436"/>
    </location>
</feature>
<dbReference type="Pfam" id="PF08007">
    <property type="entry name" value="JmjC_2"/>
    <property type="match status" value="2"/>
</dbReference>
<feature type="domain" description="JmjC" evidence="5">
    <location>
        <begin position="522"/>
        <end position="679"/>
    </location>
</feature>
<feature type="compositionally biased region" description="Acidic residues" evidence="4">
    <location>
        <begin position="15"/>
        <end position="24"/>
    </location>
</feature>
<sequence length="699" mass="75636">MHASPNPLPPSDRSLDDDDDDDVDVTPRPALPRIISHIPGDLASFELRWGPLNERDVRDWLSISPTSSSASDARRTIVAGGGGGSRRTLVVNDVDRYHPPLADWIYETLAETGGGIGPHVDDYDVFLIQMAGTRTWRDDRRPGRAGAGRLEYRPRRRRRGGGGGGGGGGGRARRIIAHPGDMLYLPPRISHCGTATSDDCMTLSVGCRAPSASDLMSKLGGEAVVLDGRFPAQKRARGEYPIPLEDASREGGGGGDSNVNAAADQWVDARSTVLGVLDGRGVLYQAEGIAFAHPSVHSKAHRGRTSRRFFVNGEIRRPSARQDNAAVPGGGGGGSAVAVASRDEDHDNHVVEWNDAPSEASGERQRRGGGFSARAFASSDCWGRRPLLIRGAFDPHPSWGRVAVGGGVVEIMATSDFGIEVSECTHLDPSPSDRSRRTTATARRRRPPRPALPRIISHIPGDLASFELRWGPLNKRDVRDWLSISPTSSSASDASRTIVAGGGGGRRRTLVVNDVDRYHPPLADWMYETFDFLPNWRMDDGQISLAETGGGIGPHVDDYDVFLIQMAGTRTWRVGRRRIGAREERDRTIDGLDVRVLGNWNIDHDDDDDDEGEGKEEEEGDERGGSDELIIARPGDMLYLPPRISHCGTATSDDCMTLSVGCRAPSASDLISKLTERLSLPGGGHCVRSFVRSFEGASW</sequence>